<feature type="compositionally biased region" description="Polar residues" evidence="1">
    <location>
        <begin position="704"/>
        <end position="717"/>
    </location>
</feature>
<dbReference type="AlphaFoldDB" id="A0A3R7LTH3"/>
<feature type="chain" id="PRO_5018789860" description="Collagen alpha-1(I) chain-like" evidence="2">
    <location>
        <begin position="28"/>
        <end position="847"/>
    </location>
</feature>
<feature type="compositionally biased region" description="Low complexity" evidence="1">
    <location>
        <begin position="718"/>
        <end position="733"/>
    </location>
</feature>
<feature type="region of interest" description="Disordered" evidence="1">
    <location>
        <begin position="394"/>
        <end position="434"/>
    </location>
</feature>
<feature type="compositionally biased region" description="Low complexity" evidence="1">
    <location>
        <begin position="658"/>
        <end position="690"/>
    </location>
</feature>
<protein>
    <recommendedName>
        <fullName evidence="5">Collagen alpha-1(I) chain-like</fullName>
    </recommendedName>
</protein>
<feature type="compositionally biased region" description="Basic and acidic residues" evidence="1">
    <location>
        <begin position="800"/>
        <end position="815"/>
    </location>
</feature>
<feature type="region of interest" description="Disordered" evidence="1">
    <location>
        <begin position="451"/>
        <end position="497"/>
    </location>
</feature>
<comment type="caution">
    <text evidence="3">The sequence shown here is derived from an EMBL/GenBank/DDBJ whole genome shotgun (WGS) entry which is preliminary data.</text>
</comment>
<evidence type="ECO:0008006" key="5">
    <source>
        <dbReference type="Google" id="ProtNLM"/>
    </source>
</evidence>
<reference evidence="3 4" key="1">
    <citation type="submission" date="2018-04" db="EMBL/GenBank/DDBJ databases">
        <authorList>
            <person name="Zhang X."/>
            <person name="Yuan J."/>
            <person name="Li F."/>
            <person name="Xiang J."/>
        </authorList>
    </citation>
    <scope>NUCLEOTIDE SEQUENCE [LARGE SCALE GENOMIC DNA]</scope>
    <source>
        <tissue evidence="3">Muscle</tissue>
    </source>
</reference>
<feature type="compositionally biased region" description="Basic and acidic residues" evidence="1">
    <location>
        <begin position="412"/>
        <end position="423"/>
    </location>
</feature>
<dbReference type="Proteomes" id="UP000283509">
    <property type="component" value="Unassembled WGS sequence"/>
</dbReference>
<reference evidence="3 4" key="2">
    <citation type="submission" date="2019-01" db="EMBL/GenBank/DDBJ databases">
        <title>The decoding of complex shrimp genome reveals the adaptation for benthos swimmer, frequently molting mechanism and breeding impact on genome.</title>
        <authorList>
            <person name="Sun Y."/>
            <person name="Gao Y."/>
            <person name="Yu Y."/>
        </authorList>
    </citation>
    <scope>NUCLEOTIDE SEQUENCE [LARGE SCALE GENOMIC DNA]</scope>
    <source>
        <tissue evidence="3">Muscle</tissue>
    </source>
</reference>
<evidence type="ECO:0000256" key="2">
    <source>
        <dbReference type="SAM" id="SignalP"/>
    </source>
</evidence>
<keyword evidence="2" id="KW-0732">Signal</keyword>
<keyword evidence="4" id="KW-1185">Reference proteome</keyword>
<accession>A0A3R7LTH3</accession>
<feature type="compositionally biased region" description="Basic residues" evidence="1">
    <location>
        <begin position="400"/>
        <end position="411"/>
    </location>
</feature>
<feature type="region of interest" description="Disordered" evidence="1">
    <location>
        <begin position="157"/>
        <end position="252"/>
    </location>
</feature>
<evidence type="ECO:0000313" key="3">
    <source>
        <dbReference type="EMBL" id="ROT63957.1"/>
    </source>
</evidence>
<feature type="compositionally biased region" description="Polar residues" evidence="1">
    <location>
        <begin position="464"/>
        <end position="473"/>
    </location>
</feature>
<organism evidence="3 4">
    <name type="scientific">Penaeus vannamei</name>
    <name type="common">Whiteleg shrimp</name>
    <name type="synonym">Litopenaeus vannamei</name>
    <dbReference type="NCBI Taxonomy" id="6689"/>
    <lineage>
        <taxon>Eukaryota</taxon>
        <taxon>Metazoa</taxon>
        <taxon>Ecdysozoa</taxon>
        <taxon>Arthropoda</taxon>
        <taxon>Crustacea</taxon>
        <taxon>Multicrustacea</taxon>
        <taxon>Malacostraca</taxon>
        <taxon>Eumalacostraca</taxon>
        <taxon>Eucarida</taxon>
        <taxon>Decapoda</taxon>
        <taxon>Dendrobranchiata</taxon>
        <taxon>Penaeoidea</taxon>
        <taxon>Penaeidae</taxon>
        <taxon>Penaeus</taxon>
    </lineage>
</organism>
<dbReference type="EMBL" id="QCYY01003350">
    <property type="protein sequence ID" value="ROT63957.1"/>
    <property type="molecule type" value="Genomic_DNA"/>
</dbReference>
<feature type="region of interest" description="Disordered" evidence="1">
    <location>
        <begin position="800"/>
        <end position="847"/>
    </location>
</feature>
<feature type="region of interest" description="Disordered" evidence="1">
    <location>
        <begin position="587"/>
        <end position="758"/>
    </location>
</feature>
<proteinExistence type="predicted"/>
<gene>
    <name evidence="3" type="ORF">C7M84_018146</name>
</gene>
<sequence>MPPPHHHRFRFFFFFSWLRFGLVGTGGGLPYPPFQGPAVAHGTPSAYLRGALRRTGRSQQRGLLPTDHNLTYGCYGQRPPLKVNELGGLQQPKKEKKALPRATAGVGERVRLLPSTHTGLRTTGSKEIQRGAASAPRTLFCSFSLPKALPEAVAVEANRQTPRPTRPDHNKQGGRGRFFSTPVFRGGRGGGAYSESEGEVVVHTVTVRGSPSPQRARPARSAREWSSPPPPPRGGGVGGSTPTLFRESPLTEGERRRVVVGLLRKRSTPRAPRRGREALRWALPVSVALTQGIPAGHLPPLEVDVSKEGRREGAARRGPVRALALSGCALAPPSTAEPPALPPQPFPWGYGQGAGSEHAGLAGWFGRLRGSASPALRHVNPTLGPNGWQAGMAGAGARGRTGHPRQQRRKREQTLHVFRERPDAGPASLQVRRTPQGGIDKGLAVGAFAEPARPGAAARPPQPTTRHQPASQTRDSRSGLPGERAGAAVEHTRSRPYCVPGGNVTTLEGRWQPSFEEGTGPPQCAFDTSMESRENCDSHQNFASCRGLPTSQASKGRRTCALRKRVAHGAKHPAHKTGLGAVAHLVGPGDPGGADKDFWVRPPPSPGGGGRRGRGAVPRAPRGWDGTKPASQPARPGDGGTTTGSPAARRGSPPVVVGAGPQPTRPRAGAARPRGPRKAAPPTAPAARTPQSLPRFRGREPERQGQTNNIRLQTPPKNATRNGALAATRAARLGSGGKQASKHKREPAGGELAKPWQGEGRYSRWPSLLFNLPHPWAPQEEGRGIAGGFFLSRRKGVHTRDLTPRYRRNVAEGRRTAGGSAVARGRPQKGGGTRKPFRTSREGRSPV</sequence>
<name>A0A3R7LTH3_PENVA</name>
<evidence type="ECO:0000313" key="4">
    <source>
        <dbReference type="Proteomes" id="UP000283509"/>
    </source>
</evidence>
<feature type="signal peptide" evidence="2">
    <location>
        <begin position="1"/>
        <end position="27"/>
    </location>
</feature>
<evidence type="ECO:0000256" key="1">
    <source>
        <dbReference type="SAM" id="MobiDB-lite"/>
    </source>
</evidence>